<name>A0A432LLC0_9BACT</name>
<comment type="caution">
    <text evidence="3">The sequence shown here is derived from an EMBL/GenBank/DDBJ whole genome shotgun (WGS) entry which is preliminary data.</text>
</comment>
<evidence type="ECO:0000259" key="2">
    <source>
        <dbReference type="Pfam" id="PF21544"/>
    </source>
</evidence>
<proteinExistence type="predicted"/>
<keyword evidence="4" id="KW-1185">Reference proteome</keyword>
<dbReference type="InterPro" id="IPR011047">
    <property type="entry name" value="Quinoprotein_ADH-like_sf"/>
</dbReference>
<dbReference type="Proteomes" id="UP000278983">
    <property type="component" value="Unassembled WGS sequence"/>
</dbReference>
<reference evidence="3 4" key="1">
    <citation type="submission" date="2018-12" db="EMBL/GenBank/DDBJ databases">
        <title>Genome sequencing of Prevotella sp. KCOM 3155 (= JS262).</title>
        <authorList>
            <person name="Kook J.-K."/>
            <person name="Park S.-N."/>
            <person name="Lim Y.K."/>
        </authorList>
    </citation>
    <scope>NUCLEOTIDE SEQUENCE [LARGE SCALE GENOMIC DNA]</scope>
    <source>
        <strain evidence="3 4">KCOM 3155</strain>
    </source>
</reference>
<evidence type="ECO:0000313" key="3">
    <source>
        <dbReference type="EMBL" id="RUL59606.1"/>
    </source>
</evidence>
<dbReference type="Pfam" id="PF21544">
    <property type="entry name" value="PorZ_N_b_propeller"/>
    <property type="match status" value="1"/>
</dbReference>
<feature type="domain" description="PorZ N-terminal beta-propeller" evidence="2">
    <location>
        <begin position="44"/>
        <end position="195"/>
    </location>
</feature>
<dbReference type="InterPro" id="IPR015943">
    <property type="entry name" value="WD40/YVTN_repeat-like_dom_sf"/>
</dbReference>
<dbReference type="Gene3D" id="2.130.10.10">
    <property type="entry name" value="YVTN repeat-like/Quinoprotein amine dehydrogenase"/>
    <property type="match status" value="1"/>
</dbReference>
<dbReference type="EMBL" id="RYYU01000001">
    <property type="protein sequence ID" value="RUL59606.1"/>
    <property type="molecule type" value="Genomic_DNA"/>
</dbReference>
<dbReference type="OrthoDB" id="9807410at2"/>
<accession>A0A432LLC0</accession>
<dbReference type="RefSeq" id="WP_126678713.1">
    <property type="nucleotide sequence ID" value="NZ_RYYU01000001.1"/>
</dbReference>
<dbReference type="AlphaFoldDB" id="A0A432LLC0"/>
<organism evidence="3 4">
    <name type="scientific">Prevotella koreensis</name>
    <dbReference type="NCBI Taxonomy" id="2490854"/>
    <lineage>
        <taxon>Bacteria</taxon>
        <taxon>Pseudomonadati</taxon>
        <taxon>Bacteroidota</taxon>
        <taxon>Bacteroidia</taxon>
        <taxon>Bacteroidales</taxon>
        <taxon>Prevotellaceae</taxon>
        <taxon>Prevotella</taxon>
    </lineage>
</organism>
<sequence length="712" mass="79906">MRKYILLVVGMILSATPNAASTGQWNAYMSYSKITDIEPAGNKIYVLASDDLFSYNLNDNSIETYDKVKSLSDSGISYIAWCKAAKKLVVVYSNQNIDLVHNDGTVENNSSFYRKIMTENKKVFCLILNGKYAYLGTDFGIVKFDVQNNEITATYNIGHKVEKIEVINNVIFCETEIGIRRGDMKDNLLDPAKWTGLISGDNPTFKDDNGITTNTEQGYTELIAYDEKNKCYWSTQKDGKLQSWKLDNNGNRTITVSGILPEGPAYNYFTTMRFYGDKLYSCGGSFTRWGDLYRPGCIQTFDGKEWFNYEDNLEQKTGIKYIDIMDFDIDPTYKDGVRLMAGGRTGMYEFIDGKFVKLYNTDNSLLQSAYTVLKNSFVIVSGLNYDKKGNLWVLNGMTYNTCLLKYGADKKWERIIKPQLIQESDKNVALHYPSHSFIDSNGLLWFTNDFWQLPSFYCFNPENNALLQYKEEFKNQDGTKYNVNAIESIMESRDGNIWIGSSGGPAYLPKDLIGKQGQVLVQMKVPRNDGSNLADYLLNGVNINCMAEDPAGRKWFGTFSDGVYLIDSDNITELKHFTAENSSLLDNAIESIAINNRTGEVFFGTPKGLCSYMSNASQSNDEMDEDKVYAYPNPVKPDYNGLISVVGLTFNADVKITTSNGVLVNQGRSNGGMYTWDGRDLNGKRVASGIYMVQTATASGEVGTVCKIAIVN</sequence>
<gene>
    <name evidence="3" type="ORF">EHV08_07430</name>
</gene>
<dbReference type="SUPFAM" id="SSF50998">
    <property type="entry name" value="Quinoprotein alcohol dehydrogenase-like"/>
    <property type="match status" value="1"/>
</dbReference>
<dbReference type="InterPro" id="IPR048954">
    <property type="entry name" value="PorZ_N"/>
</dbReference>
<keyword evidence="1" id="KW-0732">Signal</keyword>
<evidence type="ECO:0000313" key="4">
    <source>
        <dbReference type="Proteomes" id="UP000278983"/>
    </source>
</evidence>
<dbReference type="Pfam" id="PF07494">
    <property type="entry name" value="Reg_prop"/>
    <property type="match status" value="1"/>
</dbReference>
<dbReference type="SUPFAM" id="SSF63829">
    <property type="entry name" value="Calcium-dependent phosphotriesterase"/>
    <property type="match status" value="1"/>
</dbReference>
<dbReference type="InterPro" id="IPR011110">
    <property type="entry name" value="Reg_prop"/>
</dbReference>
<protein>
    <recommendedName>
        <fullName evidence="2">PorZ N-terminal beta-propeller domain-containing protein</fullName>
    </recommendedName>
</protein>
<evidence type="ECO:0000256" key="1">
    <source>
        <dbReference type="SAM" id="SignalP"/>
    </source>
</evidence>
<feature type="chain" id="PRO_5019533829" description="PorZ N-terminal beta-propeller domain-containing protein" evidence="1">
    <location>
        <begin position="20"/>
        <end position="712"/>
    </location>
</feature>
<dbReference type="Gene3D" id="2.60.40.4070">
    <property type="match status" value="1"/>
</dbReference>
<dbReference type="SUPFAM" id="SSF75011">
    <property type="entry name" value="3-carboxy-cis,cis-mucoante lactonizing enzyme"/>
    <property type="match status" value="1"/>
</dbReference>
<feature type="signal peptide" evidence="1">
    <location>
        <begin position="1"/>
        <end position="19"/>
    </location>
</feature>